<dbReference type="InterPro" id="IPR050951">
    <property type="entry name" value="Retrovirus_Pol_polyprotein"/>
</dbReference>
<dbReference type="PANTHER" id="PTHR37984:SF5">
    <property type="entry name" value="PROTEIN NYNRIN-LIKE"/>
    <property type="match status" value="1"/>
</dbReference>
<gene>
    <name evidence="2" type="ORF">P4O66_000833</name>
</gene>
<dbReference type="GO" id="GO:0003676">
    <property type="term" value="F:nucleic acid binding"/>
    <property type="evidence" value="ECO:0007669"/>
    <property type="project" value="InterPro"/>
</dbReference>
<dbReference type="InterPro" id="IPR043502">
    <property type="entry name" value="DNA/RNA_pol_sf"/>
</dbReference>
<dbReference type="InterPro" id="IPR043128">
    <property type="entry name" value="Rev_trsase/Diguanyl_cyclase"/>
</dbReference>
<name>A0AAD9DXD3_9TELE</name>
<dbReference type="EMBL" id="JAROKS010000013">
    <property type="protein sequence ID" value="KAK1797536.1"/>
    <property type="molecule type" value="Genomic_DNA"/>
</dbReference>
<protein>
    <recommendedName>
        <fullName evidence="1">Integrase catalytic domain-containing protein</fullName>
    </recommendedName>
</protein>
<dbReference type="AlphaFoldDB" id="A0AAD9DXD3"/>
<dbReference type="InterPro" id="IPR012337">
    <property type="entry name" value="RNaseH-like_sf"/>
</dbReference>
<organism evidence="2 3">
    <name type="scientific">Electrophorus voltai</name>
    <dbReference type="NCBI Taxonomy" id="2609070"/>
    <lineage>
        <taxon>Eukaryota</taxon>
        <taxon>Metazoa</taxon>
        <taxon>Chordata</taxon>
        <taxon>Craniata</taxon>
        <taxon>Vertebrata</taxon>
        <taxon>Euteleostomi</taxon>
        <taxon>Actinopterygii</taxon>
        <taxon>Neopterygii</taxon>
        <taxon>Teleostei</taxon>
        <taxon>Ostariophysi</taxon>
        <taxon>Gymnotiformes</taxon>
        <taxon>Gymnotoidei</taxon>
        <taxon>Gymnotidae</taxon>
        <taxon>Electrophorus</taxon>
    </lineage>
</organism>
<keyword evidence="3" id="KW-1185">Reference proteome</keyword>
<dbReference type="PANTHER" id="PTHR37984">
    <property type="entry name" value="PROTEIN CBG26694"/>
    <property type="match status" value="1"/>
</dbReference>
<dbReference type="GO" id="GO:0015074">
    <property type="term" value="P:DNA integration"/>
    <property type="evidence" value="ECO:0007669"/>
    <property type="project" value="InterPro"/>
</dbReference>
<sequence>MVDEHVAHVKRVLQLLLENHLFVKMEKSTFYAQTISFLGLIVSHNVLCMDPAKGWVVENWPRPTSVHLIQRFLGFTNLYRRFMKNFSTVAAPLTALTRKASGWFCWSTEAQQGCPHQEAITVILVVMDRFSKAGCFFAMPKLPSGKETVKLLLTQVVRLHGLPSNIVFDHGPQFASRFWGAFCWLLGAEASLSSGFRPQSNDQTKRVNQDLECPFCSLASSCPSSWSEHLLWYPVALTSMGMFHYASQPRGQCGCSVC</sequence>
<dbReference type="Gene3D" id="3.30.420.10">
    <property type="entry name" value="Ribonuclease H-like superfamily/Ribonuclease H"/>
    <property type="match status" value="1"/>
</dbReference>
<accession>A0AAD9DXD3</accession>
<feature type="domain" description="Integrase catalytic" evidence="1">
    <location>
        <begin position="88"/>
        <end position="212"/>
    </location>
</feature>
<proteinExistence type="predicted"/>
<comment type="caution">
    <text evidence="2">The sequence shown here is derived from an EMBL/GenBank/DDBJ whole genome shotgun (WGS) entry which is preliminary data.</text>
</comment>
<dbReference type="SUPFAM" id="SSF53098">
    <property type="entry name" value="Ribonuclease H-like"/>
    <property type="match status" value="1"/>
</dbReference>
<dbReference type="Gene3D" id="3.30.70.270">
    <property type="match status" value="1"/>
</dbReference>
<reference evidence="2" key="1">
    <citation type="submission" date="2023-03" db="EMBL/GenBank/DDBJ databases">
        <title>Electrophorus voltai genome.</title>
        <authorList>
            <person name="Bian C."/>
        </authorList>
    </citation>
    <scope>NUCLEOTIDE SEQUENCE</scope>
    <source>
        <strain evidence="2">CB-2022</strain>
        <tissue evidence="2">Muscle</tissue>
    </source>
</reference>
<dbReference type="PROSITE" id="PS50994">
    <property type="entry name" value="INTEGRASE"/>
    <property type="match status" value="1"/>
</dbReference>
<evidence type="ECO:0000259" key="1">
    <source>
        <dbReference type="PROSITE" id="PS50994"/>
    </source>
</evidence>
<dbReference type="InterPro" id="IPR036397">
    <property type="entry name" value="RNaseH_sf"/>
</dbReference>
<dbReference type="Proteomes" id="UP001239994">
    <property type="component" value="Unassembled WGS sequence"/>
</dbReference>
<evidence type="ECO:0000313" key="3">
    <source>
        <dbReference type="Proteomes" id="UP001239994"/>
    </source>
</evidence>
<dbReference type="InterPro" id="IPR001584">
    <property type="entry name" value="Integrase_cat-core"/>
</dbReference>
<evidence type="ECO:0000313" key="2">
    <source>
        <dbReference type="EMBL" id="KAK1797536.1"/>
    </source>
</evidence>
<dbReference type="SUPFAM" id="SSF56672">
    <property type="entry name" value="DNA/RNA polymerases"/>
    <property type="match status" value="1"/>
</dbReference>